<evidence type="ECO:0000313" key="1">
    <source>
        <dbReference type="EMBL" id="KAF5338807.1"/>
    </source>
</evidence>
<sequence length="140" mass="15511">MDDNSTHLSFLNPQGAIHDANCTARQLDFLHLSIISNRDIDPNFALTTHLDSLNNLVLSLFFAKYPLKVDAAEPVAGSSNVPSNNLVLTVTPSPLTTHKYKVEKPLDARWEFQLPVHTASLSPKHLPKSVRATRTSCLLR</sequence>
<dbReference type="Proteomes" id="UP000559256">
    <property type="component" value="Unassembled WGS sequence"/>
</dbReference>
<comment type="caution">
    <text evidence="1">The sequence shown here is derived from an EMBL/GenBank/DDBJ whole genome shotgun (WGS) entry which is preliminary data.</text>
</comment>
<gene>
    <name evidence="1" type="ORF">D9758_012068</name>
</gene>
<accession>A0A8H5CBL1</accession>
<dbReference type="EMBL" id="JAACJM010000191">
    <property type="protein sequence ID" value="KAF5338807.1"/>
    <property type="molecule type" value="Genomic_DNA"/>
</dbReference>
<name>A0A8H5CBL1_9AGAR</name>
<reference evidence="1 2" key="1">
    <citation type="journal article" date="2020" name="ISME J.">
        <title>Uncovering the hidden diversity of litter-decomposition mechanisms in mushroom-forming fungi.</title>
        <authorList>
            <person name="Floudas D."/>
            <person name="Bentzer J."/>
            <person name="Ahren D."/>
            <person name="Johansson T."/>
            <person name="Persson P."/>
            <person name="Tunlid A."/>
        </authorList>
    </citation>
    <scope>NUCLEOTIDE SEQUENCE [LARGE SCALE GENOMIC DNA]</scope>
    <source>
        <strain evidence="1 2">CBS 291.85</strain>
    </source>
</reference>
<proteinExistence type="predicted"/>
<organism evidence="1 2">
    <name type="scientific">Tetrapyrgos nigripes</name>
    <dbReference type="NCBI Taxonomy" id="182062"/>
    <lineage>
        <taxon>Eukaryota</taxon>
        <taxon>Fungi</taxon>
        <taxon>Dikarya</taxon>
        <taxon>Basidiomycota</taxon>
        <taxon>Agaricomycotina</taxon>
        <taxon>Agaricomycetes</taxon>
        <taxon>Agaricomycetidae</taxon>
        <taxon>Agaricales</taxon>
        <taxon>Marasmiineae</taxon>
        <taxon>Marasmiaceae</taxon>
        <taxon>Tetrapyrgos</taxon>
    </lineage>
</organism>
<dbReference type="AlphaFoldDB" id="A0A8H5CBL1"/>
<evidence type="ECO:0000313" key="2">
    <source>
        <dbReference type="Proteomes" id="UP000559256"/>
    </source>
</evidence>
<keyword evidence="2" id="KW-1185">Reference proteome</keyword>
<protein>
    <submittedName>
        <fullName evidence="1">Uncharacterized protein</fullName>
    </submittedName>
</protein>